<dbReference type="EC" id="3.2.2.31" evidence="5"/>
<evidence type="ECO:0000256" key="13">
    <source>
        <dbReference type="ARBA" id="ARBA00023204"/>
    </source>
</evidence>
<evidence type="ECO:0000256" key="7">
    <source>
        <dbReference type="ARBA" id="ARBA00022485"/>
    </source>
</evidence>
<dbReference type="CDD" id="cd00056">
    <property type="entry name" value="ENDO3c"/>
    <property type="match status" value="1"/>
</dbReference>
<dbReference type="Pfam" id="PF14815">
    <property type="entry name" value="NUDIX_4"/>
    <property type="match status" value="1"/>
</dbReference>
<evidence type="ECO:0000259" key="15">
    <source>
        <dbReference type="SMART" id="SM00478"/>
    </source>
</evidence>
<dbReference type="InterPro" id="IPR005760">
    <property type="entry name" value="A/G_AdeGlyc_MutY"/>
</dbReference>
<dbReference type="GO" id="GO:0032357">
    <property type="term" value="F:oxidized purine DNA binding"/>
    <property type="evidence" value="ECO:0007669"/>
    <property type="project" value="TreeGrafter"/>
</dbReference>
<evidence type="ECO:0000256" key="8">
    <source>
        <dbReference type="ARBA" id="ARBA00022723"/>
    </source>
</evidence>
<dbReference type="Gene3D" id="1.10.340.30">
    <property type="entry name" value="Hypothetical protein, domain 2"/>
    <property type="match status" value="1"/>
</dbReference>
<keyword evidence="11" id="KW-0408">Iron</keyword>
<dbReference type="NCBIfam" id="TIGR01084">
    <property type="entry name" value="mutY"/>
    <property type="match status" value="1"/>
</dbReference>
<evidence type="ECO:0000256" key="14">
    <source>
        <dbReference type="ARBA" id="ARBA00023295"/>
    </source>
</evidence>
<dbReference type="Gene3D" id="1.10.1670.10">
    <property type="entry name" value="Helix-hairpin-Helix base-excision DNA repair enzymes (C-terminal)"/>
    <property type="match status" value="1"/>
</dbReference>
<dbReference type="EMBL" id="CP034234">
    <property type="protein sequence ID" value="AZK44738.1"/>
    <property type="molecule type" value="Genomic_DNA"/>
</dbReference>
<dbReference type="GO" id="GO:0035485">
    <property type="term" value="F:adenine/guanine mispair binding"/>
    <property type="evidence" value="ECO:0007669"/>
    <property type="project" value="TreeGrafter"/>
</dbReference>
<keyword evidence="17" id="KW-1185">Reference proteome</keyword>
<keyword evidence="14" id="KW-0326">Glycosidase</keyword>
<dbReference type="GO" id="GO:0006284">
    <property type="term" value="P:base-excision repair"/>
    <property type="evidence" value="ECO:0007669"/>
    <property type="project" value="InterPro"/>
</dbReference>
<protein>
    <recommendedName>
        <fullName evidence="6">Adenine DNA glycosylase</fullName>
        <ecNumber evidence="5">3.2.2.31</ecNumber>
    </recommendedName>
</protein>
<dbReference type="FunFam" id="1.10.340.30:FF:000002">
    <property type="entry name" value="Adenine DNA glycosylase"/>
    <property type="match status" value="1"/>
</dbReference>
<proteinExistence type="inferred from homology"/>
<evidence type="ECO:0000256" key="9">
    <source>
        <dbReference type="ARBA" id="ARBA00022763"/>
    </source>
</evidence>
<gene>
    <name evidence="16" type="primary">mutY</name>
    <name evidence="16" type="ORF">EEI45_01210</name>
</gene>
<dbReference type="GO" id="GO:0034039">
    <property type="term" value="F:8-oxo-7,8-dihydroguanine DNA N-glycosylase activity"/>
    <property type="evidence" value="ECO:0007669"/>
    <property type="project" value="TreeGrafter"/>
</dbReference>
<sequence>MNFTERLMGWYHEHKRELPFRSQKDPYKIWVSEIMAQQTQIATMIPYYDRWIQRYPNVESLAKAEIDEVLKMWEGLGYYRRARNLHAGAQFVMEHYQGKLPADKKELMKIPGIGDYTSSAIASIAFSLPEIAIDGNVKRVMARYLNYTENVNTRACHKYFEAFLKEELLLNGADPSDFTQALMELGALVCTPSNTTCEGCPFKEMCACYRGECVGTIPFIPKAKPVPIYEKSVIIFTKDDKILISDDHEDGLMEGLLRLPQIDGVMDLNPVLTLKHKFSHLQWNISVFIVENIQDVNQNWYFVPLEELKNLAIITAHKKILKKLNLL</sequence>
<dbReference type="Pfam" id="PF00633">
    <property type="entry name" value="HHH"/>
    <property type="match status" value="1"/>
</dbReference>
<comment type="cofactor">
    <cofactor evidence="2">
        <name>[4Fe-4S] cluster</name>
        <dbReference type="ChEBI" id="CHEBI:49883"/>
    </cofactor>
</comment>
<name>A0A3S8RP69_9FIRM</name>
<keyword evidence="13" id="KW-0234">DNA repair</keyword>
<keyword evidence="9" id="KW-0227">DNA damage</keyword>
<evidence type="ECO:0000256" key="3">
    <source>
        <dbReference type="ARBA" id="ARBA00002933"/>
    </source>
</evidence>
<evidence type="ECO:0000256" key="6">
    <source>
        <dbReference type="ARBA" id="ARBA00022023"/>
    </source>
</evidence>
<evidence type="ECO:0000256" key="4">
    <source>
        <dbReference type="ARBA" id="ARBA00008343"/>
    </source>
</evidence>
<comment type="catalytic activity">
    <reaction evidence="1">
        <text>Hydrolyzes free adenine bases from 7,8-dihydro-8-oxoguanine:adenine mismatched double-stranded DNA, leaving an apurinic site.</text>
        <dbReference type="EC" id="3.2.2.31"/>
    </reaction>
</comment>
<dbReference type="PANTHER" id="PTHR42944:SF1">
    <property type="entry name" value="ADENINE DNA GLYCOSYLASE"/>
    <property type="match status" value="1"/>
</dbReference>
<dbReference type="GO" id="GO:0000701">
    <property type="term" value="F:purine-specific mismatch base pair DNA N-glycosylase activity"/>
    <property type="evidence" value="ECO:0007669"/>
    <property type="project" value="UniProtKB-EC"/>
</dbReference>
<keyword evidence="8" id="KW-0479">Metal-binding</keyword>
<dbReference type="InterPro" id="IPR029119">
    <property type="entry name" value="MutY_C"/>
</dbReference>
<organism evidence="16 17">
    <name type="scientific">Erysipelothrix piscisicarius</name>
    <dbReference type="NCBI Taxonomy" id="2485784"/>
    <lineage>
        <taxon>Bacteria</taxon>
        <taxon>Bacillati</taxon>
        <taxon>Bacillota</taxon>
        <taxon>Erysipelotrichia</taxon>
        <taxon>Erysipelotrichales</taxon>
        <taxon>Erysipelotrichaceae</taxon>
        <taxon>Erysipelothrix</taxon>
    </lineage>
</organism>
<evidence type="ECO:0000313" key="17">
    <source>
        <dbReference type="Proteomes" id="UP000278804"/>
    </source>
</evidence>
<accession>A0A3S8RP69</accession>
<dbReference type="Proteomes" id="UP000278804">
    <property type="component" value="Chromosome"/>
</dbReference>
<evidence type="ECO:0000256" key="11">
    <source>
        <dbReference type="ARBA" id="ARBA00023004"/>
    </source>
</evidence>
<dbReference type="InterPro" id="IPR011257">
    <property type="entry name" value="DNA_glycosylase"/>
</dbReference>
<evidence type="ECO:0000256" key="12">
    <source>
        <dbReference type="ARBA" id="ARBA00023014"/>
    </source>
</evidence>
<reference evidence="16 17" key="1">
    <citation type="journal article" date="2020" name="Int. J. Syst. Evol. Microbiol.">
        <title>Description of Erysipelothrix piscisicarius sp. nov., an emergent fish pathogen, and assessment of virulence using a tiger barb (Puntigrus tetrazona) infection model.</title>
        <authorList>
            <person name="Pomaranski E.K."/>
            <person name="Griffin M.J."/>
            <person name="Camus A.C."/>
            <person name="Armwood A.R."/>
            <person name="Shelley J."/>
            <person name="Waldbieser G.C."/>
            <person name="LaFrentz B.R."/>
            <person name="Garcia J.C."/>
            <person name="Yanong R."/>
            <person name="Soto E."/>
        </authorList>
    </citation>
    <scope>NUCLEOTIDE SEQUENCE [LARGE SCALE GENOMIC DNA]</scope>
    <source>
        <strain evidence="16 17">15TAL0474</strain>
    </source>
</reference>
<dbReference type="PANTHER" id="PTHR42944">
    <property type="entry name" value="ADENINE DNA GLYCOSYLASE"/>
    <property type="match status" value="1"/>
</dbReference>
<dbReference type="AlphaFoldDB" id="A0A3S8RP69"/>
<evidence type="ECO:0000313" key="16">
    <source>
        <dbReference type="EMBL" id="AZK44738.1"/>
    </source>
</evidence>
<dbReference type="GO" id="GO:0051539">
    <property type="term" value="F:4 iron, 4 sulfur cluster binding"/>
    <property type="evidence" value="ECO:0007669"/>
    <property type="project" value="UniProtKB-KW"/>
</dbReference>
<dbReference type="SUPFAM" id="SSF55811">
    <property type="entry name" value="Nudix"/>
    <property type="match status" value="1"/>
</dbReference>
<dbReference type="KEGG" id="eri:EEI45_01210"/>
<dbReference type="InterPro" id="IPR015797">
    <property type="entry name" value="NUDIX_hydrolase-like_dom_sf"/>
</dbReference>
<dbReference type="GO" id="GO:0006298">
    <property type="term" value="P:mismatch repair"/>
    <property type="evidence" value="ECO:0007669"/>
    <property type="project" value="TreeGrafter"/>
</dbReference>
<dbReference type="InterPro" id="IPR023170">
    <property type="entry name" value="HhH_base_excis_C"/>
</dbReference>
<feature type="domain" description="HhH-GPD" evidence="15">
    <location>
        <begin position="35"/>
        <end position="188"/>
    </location>
</feature>
<comment type="similarity">
    <text evidence="4">Belongs to the Nth/MutY family.</text>
</comment>
<dbReference type="Pfam" id="PF00730">
    <property type="entry name" value="HhH-GPD"/>
    <property type="match status" value="1"/>
</dbReference>
<dbReference type="SMART" id="SM00478">
    <property type="entry name" value="ENDO3c"/>
    <property type="match status" value="1"/>
</dbReference>
<dbReference type="Gene3D" id="3.90.79.10">
    <property type="entry name" value="Nucleoside Triphosphate Pyrophosphohydrolase"/>
    <property type="match status" value="1"/>
</dbReference>
<dbReference type="SUPFAM" id="SSF48150">
    <property type="entry name" value="DNA-glycosylase"/>
    <property type="match status" value="1"/>
</dbReference>
<comment type="function">
    <text evidence="3">Adenine glycosylase active on G-A mispairs. MutY also corrects error-prone DNA synthesis past GO lesions which are due to the oxidatively damaged form of guanine: 7,8-dihydro-8-oxoguanine (8-oxo-dGTP).</text>
</comment>
<dbReference type="InterPro" id="IPR000445">
    <property type="entry name" value="HhH_motif"/>
</dbReference>
<keyword evidence="10" id="KW-0378">Hydrolase</keyword>
<evidence type="ECO:0000256" key="10">
    <source>
        <dbReference type="ARBA" id="ARBA00022801"/>
    </source>
</evidence>
<evidence type="ECO:0000256" key="1">
    <source>
        <dbReference type="ARBA" id="ARBA00000843"/>
    </source>
</evidence>
<keyword evidence="7" id="KW-0004">4Fe-4S</keyword>
<evidence type="ECO:0000256" key="2">
    <source>
        <dbReference type="ARBA" id="ARBA00001966"/>
    </source>
</evidence>
<dbReference type="GO" id="GO:0046872">
    <property type="term" value="F:metal ion binding"/>
    <property type="evidence" value="ECO:0007669"/>
    <property type="project" value="UniProtKB-KW"/>
</dbReference>
<dbReference type="InterPro" id="IPR044298">
    <property type="entry name" value="MIG/MutY"/>
</dbReference>
<evidence type="ECO:0000256" key="5">
    <source>
        <dbReference type="ARBA" id="ARBA00012045"/>
    </source>
</evidence>
<dbReference type="InterPro" id="IPR003265">
    <property type="entry name" value="HhH-GPD_domain"/>
</dbReference>
<keyword evidence="12" id="KW-0411">Iron-sulfur</keyword>